<feature type="transmembrane region" description="Helical" evidence="7">
    <location>
        <begin position="37"/>
        <end position="56"/>
    </location>
</feature>
<dbReference type="OrthoDB" id="6284759at2759"/>
<feature type="transmembrane region" description="Helical" evidence="7">
    <location>
        <begin position="427"/>
        <end position="448"/>
    </location>
</feature>
<dbReference type="AlphaFoldDB" id="A0A0V0QSH1"/>
<dbReference type="InterPro" id="IPR051584">
    <property type="entry name" value="GPCR-associated_LMBR1"/>
</dbReference>
<dbReference type="Pfam" id="PF04791">
    <property type="entry name" value="LMBR1"/>
    <property type="match status" value="1"/>
</dbReference>
<evidence type="ECO:0000256" key="7">
    <source>
        <dbReference type="SAM" id="Phobius"/>
    </source>
</evidence>
<feature type="transmembrane region" description="Helical" evidence="7">
    <location>
        <begin position="550"/>
        <end position="570"/>
    </location>
</feature>
<dbReference type="InParanoid" id="A0A0V0QSH1"/>
<feature type="transmembrane region" description="Helical" evidence="7">
    <location>
        <begin position="6"/>
        <end position="25"/>
    </location>
</feature>
<evidence type="ECO:0000256" key="1">
    <source>
        <dbReference type="ARBA" id="ARBA00004141"/>
    </source>
</evidence>
<feature type="compositionally biased region" description="Low complexity" evidence="6">
    <location>
        <begin position="663"/>
        <end position="672"/>
    </location>
</feature>
<feature type="compositionally biased region" description="Polar residues" evidence="6">
    <location>
        <begin position="628"/>
        <end position="637"/>
    </location>
</feature>
<dbReference type="InterPro" id="IPR006876">
    <property type="entry name" value="LMBR1-like_membr_prot"/>
</dbReference>
<gene>
    <name evidence="8" type="ORF">PPERSA_00563</name>
</gene>
<feature type="compositionally biased region" description="Basic and acidic residues" evidence="6">
    <location>
        <begin position="639"/>
        <end position="649"/>
    </location>
</feature>
<evidence type="ECO:0000256" key="4">
    <source>
        <dbReference type="ARBA" id="ARBA00022989"/>
    </source>
</evidence>
<feature type="transmembrane region" description="Helical" evidence="7">
    <location>
        <begin position="511"/>
        <end position="530"/>
    </location>
</feature>
<dbReference type="GO" id="GO:0016020">
    <property type="term" value="C:membrane"/>
    <property type="evidence" value="ECO:0007669"/>
    <property type="project" value="UniProtKB-SubCell"/>
</dbReference>
<evidence type="ECO:0000313" key="9">
    <source>
        <dbReference type="Proteomes" id="UP000054937"/>
    </source>
</evidence>
<keyword evidence="9" id="KW-1185">Reference proteome</keyword>
<name>A0A0V0QSH1_PSEPJ</name>
<sequence length="701" mass="82683">MELITIIELVSFLLCVAYLVYYYSIKSISLHIKLLTYFSWVISFGFLFIVPLDVYYTKQIEYYYKDNGIVVQNQRQLNNWNYDIQKEQDDLFEQLSVEKNRNNLRKLDLGDQQNQYSKKYVEKLRNLEEQEQLSEINNNVENEQNLENYNQIRIDQDGENLYNPYESEFKSIQVAWKAIWWICFFMTWIVLPFFQEYENAGDFTITGKIKTSIKQNLKLIGFMLVGGVIFVTYLAISGTVTCGLFLVVILLGHGMVALPKRYWREKDLHMTLKYCYYLATQNESDIYETQYKLEDETKFLQANIDKHSSDPNISQLQYILNLVPEYIQENARNQRQKIKVSDQLDVQKIRKMHKTIKGLVASLNKLKSKQEFNTDETFQIEDIIASRNNSQRNIQGQFWVSRSGTFGSFIDKLVWFWYTKMFKIYHMLFFGIFAVFSIIVLLGELSIFFEQNNLSIFAQLVNQKISYFMTQVFTLIPLLYITFCVYYGLFNIKIKGFFGFYSNHNTDSTSLMFGSINFTRVSAPICYNFLQMMNIKNTAFNTVMGEMDIFPQLQYLFPLLLIILSCFNLFDLYRKVLAILGFDQFQFSDDFNHDHIEDGQKIIARARKTKEKEFEQIKMYHKDQIKSGYNSQQSWNKINPKDQKGDSFEKGIGNSGFKPTYNSQSTSSINSSRENQAQKIPLGNNYYNFNNNQNYDDILNI</sequence>
<evidence type="ECO:0000256" key="6">
    <source>
        <dbReference type="SAM" id="MobiDB-lite"/>
    </source>
</evidence>
<proteinExistence type="inferred from homology"/>
<feature type="transmembrane region" description="Helical" evidence="7">
    <location>
        <begin position="178"/>
        <end position="195"/>
    </location>
</feature>
<evidence type="ECO:0000256" key="2">
    <source>
        <dbReference type="ARBA" id="ARBA00010487"/>
    </source>
</evidence>
<protein>
    <recommendedName>
        <fullName evidence="10">LMBR1-like membrane protein</fullName>
    </recommendedName>
</protein>
<evidence type="ECO:0000256" key="3">
    <source>
        <dbReference type="ARBA" id="ARBA00022692"/>
    </source>
</evidence>
<comment type="similarity">
    <text evidence="2">Belongs to the LIMR family.</text>
</comment>
<reference evidence="8 9" key="1">
    <citation type="journal article" date="2015" name="Sci. Rep.">
        <title>Genome of the facultative scuticociliatosis pathogen Pseudocohnilembus persalinus provides insight into its virulence through horizontal gene transfer.</title>
        <authorList>
            <person name="Xiong J."/>
            <person name="Wang G."/>
            <person name="Cheng J."/>
            <person name="Tian M."/>
            <person name="Pan X."/>
            <person name="Warren A."/>
            <person name="Jiang C."/>
            <person name="Yuan D."/>
            <person name="Miao W."/>
        </authorList>
    </citation>
    <scope>NUCLEOTIDE SEQUENCE [LARGE SCALE GENOMIC DNA]</scope>
    <source>
        <strain evidence="8">36N120E</strain>
    </source>
</reference>
<keyword evidence="5 7" id="KW-0472">Membrane</keyword>
<keyword evidence="4 7" id="KW-1133">Transmembrane helix</keyword>
<dbReference type="PANTHER" id="PTHR21355">
    <property type="entry name" value="G-PROTEIN COUPLED RECEPTOR-ASSOCIATED PROTEIN LMBRD2"/>
    <property type="match status" value="1"/>
</dbReference>
<evidence type="ECO:0008006" key="10">
    <source>
        <dbReference type="Google" id="ProtNLM"/>
    </source>
</evidence>
<dbReference type="EMBL" id="LDAU01000109">
    <property type="protein sequence ID" value="KRX05262.1"/>
    <property type="molecule type" value="Genomic_DNA"/>
</dbReference>
<feature type="region of interest" description="Disordered" evidence="6">
    <location>
        <begin position="628"/>
        <end position="675"/>
    </location>
</feature>
<dbReference type="PANTHER" id="PTHR21355:SF0">
    <property type="entry name" value="G-PROTEIN COUPLED RECEPTOR-ASSOCIATED PROTEIN LMBRD2"/>
    <property type="match status" value="1"/>
</dbReference>
<comment type="caution">
    <text evidence="8">The sequence shown here is derived from an EMBL/GenBank/DDBJ whole genome shotgun (WGS) entry which is preliminary data.</text>
</comment>
<organism evidence="8 9">
    <name type="scientific">Pseudocohnilembus persalinus</name>
    <name type="common">Ciliate</name>
    <dbReference type="NCBI Taxonomy" id="266149"/>
    <lineage>
        <taxon>Eukaryota</taxon>
        <taxon>Sar</taxon>
        <taxon>Alveolata</taxon>
        <taxon>Ciliophora</taxon>
        <taxon>Intramacronucleata</taxon>
        <taxon>Oligohymenophorea</taxon>
        <taxon>Scuticociliatia</taxon>
        <taxon>Philasterida</taxon>
        <taxon>Pseudocohnilembidae</taxon>
        <taxon>Pseudocohnilembus</taxon>
    </lineage>
</organism>
<feature type="transmembrane region" description="Helical" evidence="7">
    <location>
        <begin position="468"/>
        <end position="490"/>
    </location>
</feature>
<comment type="subcellular location">
    <subcellularLocation>
        <location evidence="1">Membrane</location>
        <topology evidence="1">Multi-pass membrane protein</topology>
    </subcellularLocation>
</comment>
<dbReference type="Proteomes" id="UP000054937">
    <property type="component" value="Unassembled WGS sequence"/>
</dbReference>
<accession>A0A0V0QSH1</accession>
<evidence type="ECO:0000256" key="5">
    <source>
        <dbReference type="ARBA" id="ARBA00023136"/>
    </source>
</evidence>
<evidence type="ECO:0000313" key="8">
    <source>
        <dbReference type="EMBL" id="KRX05262.1"/>
    </source>
</evidence>
<keyword evidence="3 7" id="KW-0812">Transmembrane</keyword>